<keyword evidence="2" id="KW-1185">Reference proteome</keyword>
<reference evidence="1 2" key="1">
    <citation type="submission" date="2017-11" db="EMBL/GenBank/DDBJ databases">
        <title>De novo assembly and phasing of dikaryotic genomes from two isolates of Puccinia coronata f. sp. avenae, the causal agent of oat crown rust.</title>
        <authorList>
            <person name="Miller M.E."/>
            <person name="Zhang Y."/>
            <person name="Omidvar V."/>
            <person name="Sperschneider J."/>
            <person name="Schwessinger B."/>
            <person name="Raley C."/>
            <person name="Palmer J.M."/>
            <person name="Garnica D."/>
            <person name="Upadhyaya N."/>
            <person name="Rathjen J."/>
            <person name="Taylor J.M."/>
            <person name="Park R.F."/>
            <person name="Dodds P.N."/>
            <person name="Hirsch C.D."/>
            <person name="Kianian S.F."/>
            <person name="Figueroa M."/>
        </authorList>
    </citation>
    <scope>NUCLEOTIDE SEQUENCE [LARGE SCALE GENOMIC DNA]</scope>
    <source>
        <strain evidence="1">12NC29</strain>
    </source>
</reference>
<dbReference type="PANTHER" id="PTHR48159">
    <property type="entry name" value="MULE DOMAIN-CONTAINING PROTEIN"/>
    <property type="match status" value="1"/>
</dbReference>
<protein>
    <submittedName>
        <fullName evidence="1">Uncharacterized protein</fullName>
    </submittedName>
</protein>
<accession>A0A2N5S6L6</accession>
<dbReference type="Proteomes" id="UP000235388">
    <property type="component" value="Unassembled WGS sequence"/>
</dbReference>
<gene>
    <name evidence="1" type="ORF">PCANC_24327</name>
</gene>
<name>A0A2N5S6L6_9BASI</name>
<organism evidence="1 2">
    <name type="scientific">Puccinia coronata f. sp. avenae</name>
    <dbReference type="NCBI Taxonomy" id="200324"/>
    <lineage>
        <taxon>Eukaryota</taxon>
        <taxon>Fungi</taxon>
        <taxon>Dikarya</taxon>
        <taxon>Basidiomycota</taxon>
        <taxon>Pucciniomycotina</taxon>
        <taxon>Pucciniomycetes</taxon>
        <taxon>Pucciniales</taxon>
        <taxon>Pucciniaceae</taxon>
        <taxon>Puccinia</taxon>
    </lineage>
</organism>
<evidence type="ECO:0000313" key="1">
    <source>
        <dbReference type="EMBL" id="PLW08902.1"/>
    </source>
</evidence>
<proteinExistence type="predicted"/>
<dbReference type="STRING" id="200324.A0A2N5S6L6"/>
<evidence type="ECO:0000313" key="2">
    <source>
        <dbReference type="Proteomes" id="UP000235388"/>
    </source>
</evidence>
<dbReference type="AlphaFoldDB" id="A0A2N5S6L6"/>
<dbReference type="PANTHER" id="PTHR48159:SF1">
    <property type="entry name" value="MEMBRANE-ASSOCIATED GIANT PROTEIN ANTIGEN, PUTATIVE-RELATED"/>
    <property type="match status" value="1"/>
</dbReference>
<dbReference type="OrthoDB" id="2505909at2759"/>
<sequence length="178" mass="20487">MSDCALAIRNAISNVPSSYLPPQTIKQSNHCIPNHNAFIIGSTGRHCYLSFKVDNINPAFADYVRTQWVVNLKHWPSFYYTTAYQGINTNNYTEAWHQVLKSQFIPSPEKRRIDEFLQILIDEVEPSYRTSYDRVDGGFEEQTLNLFQLVSKRLADGYTKQSLATLGGFTIRFCEKSF</sequence>
<comment type="caution">
    <text evidence="1">The sequence shown here is derived from an EMBL/GenBank/DDBJ whole genome shotgun (WGS) entry which is preliminary data.</text>
</comment>
<dbReference type="EMBL" id="PGCJ01001135">
    <property type="protein sequence ID" value="PLW08902.1"/>
    <property type="molecule type" value="Genomic_DNA"/>
</dbReference>